<sequence>MPKSTSVDPAVYFEKARQKRLVVGINRPPPPPRKGTKKKTSNFSFNEWMKSGMSRPDRAHFEQMKKIMTPLQQENLFMDNDGLVQINHGGSIQEVEAWWQMKVIPGRNISEAVRNYLDWKLDSHWSEYQNPRNLASIRDIVNTEL</sequence>
<dbReference type="Proteomes" id="UP001152484">
    <property type="component" value="Unassembled WGS sequence"/>
</dbReference>
<feature type="region of interest" description="Disordered" evidence="1">
    <location>
        <begin position="24"/>
        <end position="51"/>
    </location>
</feature>
<protein>
    <submittedName>
        <fullName evidence="2">Uncharacterized protein</fullName>
    </submittedName>
</protein>
<evidence type="ECO:0000313" key="3">
    <source>
        <dbReference type="Proteomes" id="UP001152484"/>
    </source>
</evidence>
<comment type="caution">
    <text evidence="2">The sequence shown here is derived from an EMBL/GenBank/DDBJ whole genome shotgun (WGS) entry which is preliminary data.</text>
</comment>
<gene>
    <name evidence="2" type="ORF">CEURO_LOCUS14256</name>
</gene>
<keyword evidence="3" id="KW-1185">Reference proteome</keyword>
<dbReference type="AlphaFoldDB" id="A0A9P1ED96"/>
<reference evidence="2" key="1">
    <citation type="submission" date="2022-07" db="EMBL/GenBank/DDBJ databases">
        <authorList>
            <person name="Macas J."/>
            <person name="Novak P."/>
            <person name="Neumann P."/>
        </authorList>
    </citation>
    <scope>NUCLEOTIDE SEQUENCE</scope>
</reference>
<proteinExistence type="predicted"/>
<dbReference type="EMBL" id="CAMAPE010000036">
    <property type="protein sequence ID" value="CAH9098456.1"/>
    <property type="molecule type" value="Genomic_DNA"/>
</dbReference>
<feature type="non-terminal residue" evidence="2">
    <location>
        <position position="145"/>
    </location>
</feature>
<evidence type="ECO:0000313" key="2">
    <source>
        <dbReference type="EMBL" id="CAH9098456.1"/>
    </source>
</evidence>
<evidence type="ECO:0000256" key="1">
    <source>
        <dbReference type="SAM" id="MobiDB-lite"/>
    </source>
</evidence>
<accession>A0A9P1ED96</accession>
<name>A0A9P1ED96_CUSEU</name>
<organism evidence="2 3">
    <name type="scientific">Cuscuta europaea</name>
    <name type="common">European dodder</name>
    <dbReference type="NCBI Taxonomy" id="41803"/>
    <lineage>
        <taxon>Eukaryota</taxon>
        <taxon>Viridiplantae</taxon>
        <taxon>Streptophyta</taxon>
        <taxon>Embryophyta</taxon>
        <taxon>Tracheophyta</taxon>
        <taxon>Spermatophyta</taxon>
        <taxon>Magnoliopsida</taxon>
        <taxon>eudicotyledons</taxon>
        <taxon>Gunneridae</taxon>
        <taxon>Pentapetalae</taxon>
        <taxon>asterids</taxon>
        <taxon>lamiids</taxon>
        <taxon>Solanales</taxon>
        <taxon>Convolvulaceae</taxon>
        <taxon>Cuscuteae</taxon>
        <taxon>Cuscuta</taxon>
        <taxon>Cuscuta subgen. Cuscuta</taxon>
    </lineage>
</organism>
<dbReference type="OrthoDB" id="1325577at2759"/>